<dbReference type="PROSITE" id="PS51900">
    <property type="entry name" value="CB"/>
    <property type="match status" value="1"/>
</dbReference>
<gene>
    <name evidence="7" type="ORF">C8N46_11381</name>
</gene>
<feature type="domain" description="Core-binding (CB)" evidence="6">
    <location>
        <begin position="55"/>
        <end position="154"/>
    </location>
</feature>
<evidence type="ECO:0000256" key="3">
    <source>
        <dbReference type="ARBA" id="ARBA00023172"/>
    </source>
</evidence>
<dbReference type="InterPro" id="IPR013762">
    <property type="entry name" value="Integrase-like_cat_sf"/>
</dbReference>
<dbReference type="GO" id="GO:0015074">
    <property type="term" value="P:DNA integration"/>
    <property type="evidence" value="ECO:0007669"/>
    <property type="project" value="UniProtKB-KW"/>
</dbReference>
<dbReference type="PROSITE" id="PS51898">
    <property type="entry name" value="TYR_RECOMBINASE"/>
    <property type="match status" value="1"/>
</dbReference>
<dbReference type="InterPro" id="IPR011010">
    <property type="entry name" value="DNA_brk_join_enz"/>
</dbReference>
<sequence length="372" mass="43774">MEVLNTYRRALLKLLKDGFSPYDTNEQTKARLEKHRSSIDTTEKVVKTIKKTSKWTVKKALDFALKQKESDWSKKSGESMYGHYKRFVEWLDENDLLDKDINVLERSHITYFLNTLTKRQTKKEKEQGLKLEPVSPKTKNNYRATLSVLFTILKTERIISDNIVETIEKKKSTPKKNKPFSNKQIETIRKHLDVHDPYLRIFIKFMSYAFLRNKEVCNIRIKDIDLDSKRIFIGTKVESQTAIPIIKELEDVIRAMDIEKYDRNDFLITRFGHPAAWDIDADNKSTHFGKRFNKNVREPLQLDTDHTLYSFRHTAAINIFKSLRDTGMPHDQILFKLMSITRHKSLAGLKNYLRDIGATLPEDYSDIYTIEF</sequence>
<evidence type="ECO:0000313" key="8">
    <source>
        <dbReference type="Proteomes" id="UP000244090"/>
    </source>
</evidence>
<dbReference type="InterPro" id="IPR010998">
    <property type="entry name" value="Integrase_recombinase_N"/>
</dbReference>
<comment type="caution">
    <text evidence="7">The sequence shown here is derived from an EMBL/GenBank/DDBJ whole genome shotgun (WGS) entry which is preliminary data.</text>
</comment>
<dbReference type="OrthoDB" id="9806835at2"/>
<proteinExistence type="predicted"/>
<evidence type="ECO:0000256" key="1">
    <source>
        <dbReference type="ARBA" id="ARBA00022908"/>
    </source>
</evidence>
<protein>
    <submittedName>
        <fullName evidence="7">Phage integrase family protein</fullName>
    </submittedName>
</protein>
<reference evidence="7 8" key="1">
    <citation type="submission" date="2018-04" db="EMBL/GenBank/DDBJ databases">
        <title>Genomic Encyclopedia of Archaeal and Bacterial Type Strains, Phase II (KMG-II): from individual species to whole genera.</title>
        <authorList>
            <person name="Goeker M."/>
        </authorList>
    </citation>
    <scope>NUCLEOTIDE SEQUENCE [LARGE SCALE GENOMIC DNA]</scope>
    <source>
        <strain evidence="7 8">DSM 25731</strain>
    </source>
</reference>
<keyword evidence="2 4" id="KW-0238">DNA-binding</keyword>
<evidence type="ECO:0000256" key="2">
    <source>
        <dbReference type="ARBA" id="ARBA00023125"/>
    </source>
</evidence>
<organism evidence="7 8">
    <name type="scientific">Kordia periserrulae</name>
    <dbReference type="NCBI Taxonomy" id="701523"/>
    <lineage>
        <taxon>Bacteria</taxon>
        <taxon>Pseudomonadati</taxon>
        <taxon>Bacteroidota</taxon>
        <taxon>Flavobacteriia</taxon>
        <taxon>Flavobacteriales</taxon>
        <taxon>Flavobacteriaceae</taxon>
        <taxon>Kordia</taxon>
    </lineage>
</organism>
<feature type="domain" description="Tyr recombinase" evidence="5">
    <location>
        <begin position="175"/>
        <end position="372"/>
    </location>
</feature>
<dbReference type="GO" id="GO:0003677">
    <property type="term" value="F:DNA binding"/>
    <property type="evidence" value="ECO:0007669"/>
    <property type="project" value="UniProtKB-UniRule"/>
</dbReference>
<dbReference type="Gene3D" id="1.10.150.130">
    <property type="match status" value="1"/>
</dbReference>
<dbReference type="CDD" id="cd00397">
    <property type="entry name" value="DNA_BRE_C"/>
    <property type="match status" value="1"/>
</dbReference>
<name>A0A2T6BR82_9FLAO</name>
<dbReference type="EMBL" id="QBKT01000013">
    <property type="protein sequence ID" value="PTX58590.1"/>
    <property type="molecule type" value="Genomic_DNA"/>
</dbReference>
<dbReference type="GO" id="GO:0006310">
    <property type="term" value="P:DNA recombination"/>
    <property type="evidence" value="ECO:0007669"/>
    <property type="project" value="UniProtKB-KW"/>
</dbReference>
<evidence type="ECO:0000259" key="6">
    <source>
        <dbReference type="PROSITE" id="PS51900"/>
    </source>
</evidence>
<dbReference type="Pfam" id="PF00589">
    <property type="entry name" value="Phage_integrase"/>
    <property type="match status" value="1"/>
</dbReference>
<evidence type="ECO:0000256" key="4">
    <source>
        <dbReference type="PROSITE-ProRule" id="PRU01248"/>
    </source>
</evidence>
<dbReference type="Proteomes" id="UP000244090">
    <property type="component" value="Unassembled WGS sequence"/>
</dbReference>
<keyword evidence="1" id="KW-0229">DNA integration</keyword>
<dbReference type="RefSeq" id="WP_158269215.1">
    <property type="nucleotide sequence ID" value="NZ_QBKT01000013.1"/>
</dbReference>
<keyword evidence="8" id="KW-1185">Reference proteome</keyword>
<accession>A0A2T6BR82</accession>
<evidence type="ECO:0000259" key="5">
    <source>
        <dbReference type="PROSITE" id="PS51898"/>
    </source>
</evidence>
<dbReference type="InterPro" id="IPR002104">
    <property type="entry name" value="Integrase_catalytic"/>
</dbReference>
<dbReference type="AlphaFoldDB" id="A0A2T6BR82"/>
<dbReference type="InterPro" id="IPR044068">
    <property type="entry name" value="CB"/>
</dbReference>
<keyword evidence="3" id="KW-0233">DNA recombination</keyword>
<evidence type="ECO:0000313" key="7">
    <source>
        <dbReference type="EMBL" id="PTX58590.1"/>
    </source>
</evidence>
<dbReference type="SUPFAM" id="SSF56349">
    <property type="entry name" value="DNA breaking-rejoining enzymes"/>
    <property type="match status" value="1"/>
</dbReference>
<dbReference type="Gene3D" id="1.10.443.10">
    <property type="entry name" value="Intergrase catalytic core"/>
    <property type="match status" value="1"/>
</dbReference>